<organism evidence="2 3">
    <name type="scientific">Photinus pyralis</name>
    <name type="common">Common eastern firefly</name>
    <name type="synonym">Lampyris pyralis</name>
    <dbReference type="NCBI Taxonomy" id="7054"/>
    <lineage>
        <taxon>Eukaryota</taxon>
        <taxon>Metazoa</taxon>
        <taxon>Ecdysozoa</taxon>
        <taxon>Arthropoda</taxon>
        <taxon>Hexapoda</taxon>
        <taxon>Insecta</taxon>
        <taxon>Pterygota</taxon>
        <taxon>Neoptera</taxon>
        <taxon>Endopterygota</taxon>
        <taxon>Coleoptera</taxon>
        <taxon>Polyphaga</taxon>
        <taxon>Elateriformia</taxon>
        <taxon>Elateroidea</taxon>
        <taxon>Lampyridae</taxon>
        <taxon>Lampyrinae</taxon>
        <taxon>Photinus</taxon>
    </lineage>
</organism>
<feature type="region of interest" description="Disordered" evidence="1">
    <location>
        <begin position="164"/>
        <end position="216"/>
    </location>
</feature>
<accession>A0A5N4B0H3</accession>
<evidence type="ECO:0000256" key="1">
    <source>
        <dbReference type="SAM" id="MobiDB-lite"/>
    </source>
</evidence>
<sequence>MSPTSYSQPNTPQSNASSVKSVSTVAKSKKPNCKKVDRLPEILKEYINDKKRSRLEKSTARADAKDNSILDFFINMGKTVATFPPLEQASNKRQVFQIVNSYELQLLGGTTPTQSLFYMQNQPSTSFHPPSSYFHNQQPQSASTCYEKSGSHAQTLTNQNIVQAQQHPSPAPTEQSSSSIHPLSSYVHNPQSQAASAYYEKSGSHTQTLTTQQFPPAAATEQSFPFQSGSKYVMDPILSFSFI</sequence>
<evidence type="ECO:0000313" key="3">
    <source>
        <dbReference type="Proteomes" id="UP000327044"/>
    </source>
</evidence>
<reference evidence="2 3" key="1">
    <citation type="journal article" date="2018" name="Elife">
        <title>Firefly genomes illuminate parallel origins of bioluminescence in beetles.</title>
        <authorList>
            <person name="Fallon T.R."/>
            <person name="Lower S.E."/>
            <person name="Chang C.H."/>
            <person name="Bessho-Uehara M."/>
            <person name="Martin G.J."/>
            <person name="Bewick A.J."/>
            <person name="Behringer M."/>
            <person name="Debat H.J."/>
            <person name="Wong I."/>
            <person name="Day J.C."/>
            <person name="Suvorov A."/>
            <person name="Silva C.J."/>
            <person name="Stanger-Hall K.F."/>
            <person name="Hall D.W."/>
            <person name="Schmitz R.J."/>
            <person name="Nelson D.R."/>
            <person name="Lewis S.M."/>
            <person name="Shigenobu S."/>
            <person name="Bybee S.M."/>
            <person name="Larracuente A.M."/>
            <person name="Oba Y."/>
            <person name="Weng J.K."/>
        </authorList>
    </citation>
    <scope>NUCLEOTIDE SEQUENCE [LARGE SCALE GENOMIC DNA]</scope>
    <source>
        <strain evidence="2">1611_PpyrPB1</strain>
        <tissue evidence="2">Whole body</tissue>
    </source>
</reference>
<gene>
    <name evidence="2" type="ORF">PPYR_00062</name>
</gene>
<dbReference type="Proteomes" id="UP000327044">
    <property type="component" value="Unassembled WGS sequence"/>
</dbReference>
<keyword evidence="3" id="KW-1185">Reference proteome</keyword>
<feature type="region of interest" description="Disordered" evidence="1">
    <location>
        <begin position="1"/>
        <end position="34"/>
    </location>
</feature>
<comment type="caution">
    <text evidence="2">The sequence shown here is derived from an EMBL/GenBank/DDBJ whole genome shotgun (WGS) entry which is preliminary data.</text>
</comment>
<evidence type="ECO:0000313" key="2">
    <source>
        <dbReference type="EMBL" id="KAB0803092.1"/>
    </source>
</evidence>
<feature type="compositionally biased region" description="Polar residues" evidence="1">
    <location>
        <begin position="1"/>
        <end position="13"/>
    </location>
</feature>
<feature type="compositionally biased region" description="Polar residues" evidence="1">
    <location>
        <begin position="204"/>
        <end position="216"/>
    </location>
</feature>
<feature type="compositionally biased region" description="Polar residues" evidence="1">
    <location>
        <begin position="164"/>
        <end position="195"/>
    </location>
</feature>
<dbReference type="AlphaFoldDB" id="A0A5N4B0H3"/>
<feature type="region of interest" description="Disordered" evidence="1">
    <location>
        <begin position="127"/>
        <end position="150"/>
    </location>
</feature>
<dbReference type="InParanoid" id="A0A5N4B0H3"/>
<dbReference type="EMBL" id="VVIM01000001">
    <property type="protein sequence ID" value="KAB0803092.1"/>
    <property type="molecule type" value="Genomic_DNA"/>
</dbReference>
<protein>
    <submittedName>
        <fullName evidence="2">Uncharacterized protein</fullName>
    </submittedName>
</protein>
<name>A0A5N4B0H3_PHOPY</name>
<feature type="compositionally biased region" description="Low complexity" evidence="1">
    <location>
        <begin position="14"/>
        <end position="26"/>
    </location>
</feature>
<proteinExistence type="predicted"/>